<proteinExistence type="predicted"/>
<dbReference type="Proteomes" id="UP000650466">
    <property type="component" value="Unassembled WGS sequence"/>
</dbReference>
<feature type="transmembrane region" description="Helical" evidence="1">
    <location>
        <begin position="91"/>
        <end position="111"/>
    </location>
</feature>
<evidence type="ECO:0000313" key="2">
    <source>
        <dbReference type="EMBL" id="MBD0379109.1"/>
    </source>
</evidence>
<dbReference type="AlphaFoldDB" id="A0A926KMZ3"/>
<name>A0A926KMZ3_9BACL</name>
<protein>
    <submittedName>
        <fullName evidence="2">Sporulation protein YqfD</fullName>
    </submittedName>
</protein>
<dbReference type="EMBL" id="JACVVD010000001">
    <property type="protein sequence ID" value="MBD0379109.1"/>
    <property type="molecule type" value="Genomic_DNA"/>
</dbReference>
<evidence type="ECO:0000313" key="3">
    <source>
        <dbReference type="Proteomes" id="UP000650466"/>
    </source>
</evidence>
<organism evidence="2 3">
    <name type="scientific">Paenibacillus sedimenti</name>
    <dbReference type="NCBI Taxonomy" id="2770274"/>
    <lineage>
        <taxon>Bacteria</taxon>
        <taxon>Bacillati</taxon>
        <taxon>Bacillota</taxon>
        <taxon>Bacilli</taxon>
        <taxon>Bacillales</taxon>
        <taxon>Paenibacillaceae</taxon>
        <taxon>Paenibacillus</taxon>
    </lineage>
</organism>
<accession>A0A926KMZ3</accession>
<sequence>MKQSIFIARLRGYVRIQLKGKGAQGIINPMMESGFSIWDIKPTEENKLELYILIKDFFRLRPLLKRTGCRVHVLTRHGLPFFMDRLGRRKLFLGGIAAFIVALYVLTSLVWQVSVEGNERIRKDEILQAAAKQGIHTFQWKFRLKKTEELSREIQGMLPNAAWVGVEIRGTHLIIKVVEATIPDRGPLMNPRHLVASKNALVTEIQSVKGRPMVKPNTYVRKGDVLISGIIGNDANNQVVVANGKVKGIVWYTSKIEVLLTKSYKVYTGETTNRNYLIFGTRALKVSGYGKHKYAQFETIPERKTLQWRSITLPIGWLHEKVMEVNYIEEPVEAENAKKSGLEQARADLLTSAGPDSRIAGEKILHEKTESGKVYMEVHFEVEENIAVEQPIVTRGE</sequence>
<dbReference type="RefSeq" id="WP_188172893.1">
    <property type="nucleotide sequence ID" value="NZ_JACVVD010000001.1"/>
</dbReference>
<gene>
    <name evidence="2" type="primary">yqfD</name>
    <name evidence="2" type="ORF">ICC18_03085</name>
</gene>
<keyword evidence="1" id="KW-1133">Transmembrane helix</keyword>
<keyword evidence="1" id="KW-0472">Membrane</keyword>
<keyword evidence="3" id="KW-1185">Reference proteome</keyword>
<evidence type="ECO:0000256" key="1">
    <source>
        <dbReference type="SAM" id="Phobius"/>
    </source>
</evidence>
<dbReference type="InterPro" id="IPR010690">
    <property type="entry name" value="YqfD"/>
</dbReference>
<dbReference type="NCBIfam" id="TIGR02876">
    <property type="entry name" value="spore_yqfD"/>
    <property type="match status" value="1"/>
</dbReference>
<keyword evidence="1" id="KW-0812">Transmembrane</keyword>
<comment type="caution">
    <text evidence="2">The sequence shown here is derived from an EMBL/GenBank/DDBJ whole genome shotgun (WGS) entry which is preliminary data.</text>
</comment>
<reference evidence="2" key="1">
    <citation type="submission" date="2020-09" db="EMBL/GenBank/DDBJ databases">
        <title>Draft Genome Sequence of Paenibacillus sp. WST5.</title>
        <authorList>
            <person name="Bao Z."/>
        </authorList>
    </citation>
    <scope>NUCLEOTIDE SEQUENCE</scope>
    <source>
        <strain evidence="2">WST5</strain>
    </source>
</reference>
<dbReference type="PIRSF" id="PIRSF029895">
    <property type="entry name" value="SpoIV"/>
    <property type="match status" value="1"/>
</dbReference>
<dbReference type="Pfam" id="PF06898">
    <property type="entry name" value="YqfD"/>
    <property type="match status" value="1"/>
</dbReference>